<evidence type="ECO:0000313" key="2">
    <source>
        <dbReference type="Proteomes" id="UP001162030"/>
    </source>
</evidence>
<reference evidence="1 2" key="1">
    <citation type="submission" date="2023-03" db="EMBL/GenBank/DDBJ databases">
        <authorList>
            <person name="Pearce D."/>
        </authorList>
    </citation>
    <scope>NUCLEOTIDE SEQUENCE [LARGE SCALE GENOMIC DNA]</scope>
    <source>
        <strain evidence="1">Msz</strain>
    </source>
</reference>
<protein>
    <submittedName>
        <fullName evidence="1">Uncharacterized protein</fullName>
    </submittedName>
</protein>
<keyword evidence="2" id="KW-1185">Reference proteome</keyword>
<evidence type="ECO:0000313" key="1">
    <source>
        <dbReference type="EMBL" id="CAI8861847.1"/>
    </source>
</evidence>
<sequence>MWHSGQEGKRDVLGQASMEVLGILMGLRRIISPRIKKSGLIAAICPKLLHT</sequence>
<organism evidence="1 2">
    <name type="scientific">Methylocaldum szegediense</name>
    <dbReference type="NCBI Taxonomy" id="73780"/>
    <lineage>
        <taxon>Bacteria</taxon>
        <taxon>Pseudomonadati</taxon>
        <taxon>Pseudomonadota</taxon>
        <taxon>Gammaproteobacteria</taxon>
        <taxon>Methylococcales</taxon>
        <taxon>Methylococcaceae</taxon>
        <taxon>Methylocaldum</taxon>
    </lineage>
</organism>
<accession>A0ABN8X4C8</accession>
<gene>
    <name evidence="1" type="ORF">MSZNOR_2709</name>
</gene>
<proteinExistence type="predicted"/>
<dbReference type="EMBL" id="OX458333">
    <property type="protein sequence ID" value="CAI8861847.1"/>
    <property type="molecule type" value="Genomic_DNA"/>
</dbReference>
<dbReference type="Proteomes" id="UP001162030">
    <property type="component" value="Chromosome"/>
</dbReference>
<name>A0ABN8X4C8_9GAMM</name>